<dbReference type="Proteomes" id="UP000467488">
    <property type="component" value="Chromosome"/>
</dbReference>
<evidence type="ECO:0000256" key="1">
    <source>
        <dbReference type="SAM" id="MobiDB-lite"/>
    </source>
</evidence>
<accession>A0A8S0FSN8</accession>
<gene>
    <name evidence="2" type="ORF">EIMP300_42700</name>
</gene>
<reference evidence="2 3" key="1">
    <citation type="submission" date="2020-01" db="EMBL/GenBank/DDBJ databases">
        <title>Dynamics of blaIMP-6 dissemination in carbapenem resistant Enterobacteriacea isolated from regional surveillance in Osaka, Japan.</title>
        <authorList>
            <person name="Abe R."/>
            <person name="Akeda Y."/>
            <person name="Sugawara Y."/>
            <person name="Yamamoto N."/>
            <person name="Tomono K."/>
            <person name="Takeuchi D."/>
            <person name="Kawahara R."/>
            <person name="Hamada S."/>
        </authorList>
    </citation>
    <scope>NUCLEOTIDE SEQUENCE [LARGE SCALE GENOMIC DNA]</scope>
    <source>
        <strain evidence="2 3">E300</strain>
    </source>
</reference>
<dbReference type="AlphaFoldDB" id="A0A8S0FSN8"/>
<evidence type="ECO:0000313" key="2">
    <source>
        <dbReference type="EMBL" id="BBU82870.1"/>
    </source>
</evidence>
<proteinExistence type="predicted"/>
<name>A0A8S0FSN8_ECOLX</name>
<protein>
    <submittedName>
        <fullName evidence="2">Uncharacterized protein</fullName>
    </submittedName>
</protein>
<feature type="region of interest" description="Disordered" evidence="1">
    <location>
        <begin position="38"/>
        <end position="58"/>
    </location>
</feature>
<sequence>MLFGFFHFAIALDQAGFRAVDNFDFAQAVSFQRGTGGNQIANRIRQPGTRRNFDRTVQ</sequence>
<dbReference type="EMBL" id="AP022360">
    <property type="protein sequence ID" value="BBU82870.1"/>
    <property type="molecule type" value="Genomic_DNA"/>
</dbReference>
<organism evidence="2 3">
    <name type="scientific">Escherichia coli</name>
    <dbReference type="NCBI Taxonomy" id="562"/>
    <lineage>
        <taxon>Bacteria</taxon>
        <taxon>Pseudomonadati</taxon>
        <taxon>Pseudomonadota</taxon>
        <taxon>Gammaproteobacteria</taxon>
        <taxon>Enterobacterales</taxon>
        <taxon>Enterobacteriaceae</taxon>
        <taxon>Escherichia</taxon>
    </lineage>
</organism>
<evidence type="ECO:0000313" key="3">
    <source>
        <dbReference type="Proteomes" id="UP000467488"/>
    </source>
</evidence>